<evidence type="ECO:0000313" key="2">
    <source>
        <dbReference type="EMBL" id="RIJ43541.1"/>
    </source>
</evidence>
<evidence type="ECO:0000256" key="1">
    <source>
        <dbReference type="SAM" id="MobiDB-lite"/>
    </source>
</evidence>
<dbReference type="AlphaFoldDB" id="A0A399SLB2"/>
<name>A0A399SLB2_9BACT</name>
<dbReference type="InterPro" id="IPR016181">
    <property type="entry name" value="Acyl_CoA_acyltransferase"/>
</dbReference>
<feature type="non-terminal residue" evidence="2">
    <location>
        <position position="153"/>
    </location>
</feature>
<keyword evidence="3" id="KW-1185">Reference proteome</keyword>
<evidence type="ECO:0008006" key="4">
    <source>
        <dbReference type="Google" id="ProtNLM"/>
    </source>
</evidence>
<evidence type="ECO:0000313" key="3">
    <source>
        <dbReference type="Proteomes" id="UP000265926"/>
    </source>
</evidence>
<dbReference type="SUPFAM" id="SSF55729">
    <property type="entry name" value="Acyl-CoA N-acyltransferases (Nat)"/>
    <property type="match status" value="1"/>
</dbReference>
<organism evidence="2 3">
    <name type="scientific">Maribellus luteus</name>
    <dbReference type="NCBI Taxonomy" id="2305463"/>
    <lineage>
        <taxon>Bacteria</taxon>
        <taxon>Pseudomonadati</taxon>
        <taxon>Bacteroidota</taxon>
        <taxon>Bacteroidia</taxon>
        <taxon>Marinilabiliales</taxon>
        <taxon>Prolixibacteraceae</taxon>
        <taxon>Maribellus</taxon>
    </lineage>
</organism>
<dbReference type="EMBL" id="QWGR01000273">
    <property type="protein sequence ID" value="RIJ43541.1"/>
    <property type="molecule type" value="Genomic_DNA"/>
</dbReference>
<dbReference type="Proteomes" id="UP000265926">
    <property type="component" value="Unassembled WGS sequence"/>
</dbReference>
<sequence>MDIEQLRRGAQTPAQAGAGDLGGVSTDLADAFAVDPHFNWFLRDDAGRARVRRRFFRFLIDRMAFPAGRIDRPNGGGAAAVWMPSEALAPQPLWRELQALPMLLAATGLERFPRLTALRADMDAHHPMDQPHVYLWFLGVAPQAQGLGVGSRL</sequence>
<reference evidence="2 3" key="1">
    <citation type="submission" date="2018-08" db="EMBL/GenBank/DDBJ databases">
        <title>Pallidiluteibacterium maritimus gen. nov., sp. nov., isolated from coastal sediment.</title>
        <authorList>
            <person name="Zhou L.Y."/>
        </authorList>
    </citation>
    <scope>NUCLEOTIDE SEQUENCE [LARGE SCALE GENOMIC DNA]</scope>
    <source>
        <strain evidence="2 3">XSD2</strain>
    </source>
</reference>
<gene>
    <name evidence="2" type="ORF">D1614_25035</name>
</gene>
<feature type="region of interest" description="Disordered" evidence="1">
    <location>
        <begin position="1"/>
        <end position="20"/>
    </location>
</feature>
<accession>A0A399SLB2</accession>
<comment type="caution">
    <text evidence="2">The sequence shown here is derived from an EMBL/GenBank/DDBJ whole genome shotgun (WGS) entry which is preliminary data.</text>
</comment>
<protein>
    <recommendedName>
        <fullName evidence="4">GNAT family N-acetyltransferase</fullName>
    </recommendedName>
</protein>
<dbReference type="CDD" id="cd04301">
    <property type="entry name" value="NAT_SF"/>
    <property type="match status" value="1"/>
</dbReference>
<proteinExistence type="predicted"/>
<dbReference type="RefSeq" id="WP_119440544.1">
    <property type="nucleotide sequence ID" value="NZ_QWGR01000273.1"/>
</dbReference>
<dbReference type="OrthoDB" id="1452841at2"/>
<dbReference type="Gene3D" id="3.40.630.30">
    <property type="match status" value="1"/>
</dbReference>